<dbReference type="GO" id="GO:0006888">
    <property type="term" value="P:endoplasmic reticulum to Golgi vesicle-mediated transport"/>
    <property type="evidence" value="ECO:0007669"/>
    <property type="project" value="InterPro"/>
</dbReference>
<dbReference type="InterPro" id="IPR010908">
    <property type="entry name" value="Longin_dom"/>
</dbReference>
<evidence type="ECO:0000256" key="1">
    <source>
        <dbReference type="ARBA" id="ARBA00004163"/>
    </source>
</evidence>
<dbReference type="OrthoDB" id="1719357at2759"/>
<dbReference type="InterPro" id="IPR011012">
    <property type="entry name" value="Longin-like_dom_sf"/>
</dbReference>
<protein>
    <recommendedName>
        <fullName evidence="8">Longin domain-containing protein</fullName>
    </recommendedName>
</protein>
<evidence type="ECO:0000313" key="10">
    <source>
        <dbReference type="Proteomes" id="UP000595140"/>
    </source>
</evidence>
<dbReference type="InterPro" id="IPR044565">
    <property type="entry name" value="Sec22"/>
</dbReference>
<keyword evidence="4" id="KW-0813">Transport</keyword>
<organism evidence="9 10">
    <name type="scientific">Cuscuta campestris</name>
    <dbReference type="NCBI Taxonomy" id="132261"/>
    <lineage>
        <taxon>Eukaryota</taxon>
        <taxon>Viridiplantae</taxon>
        <taxon>Streptophyta</taxon>
        <taxon>Embryophyta</taxon>
        <taxon>Tracheophyta</taxon>
        <taxon>Spermatophyta</taxon>
        <taxon>Magnoliopsida</taxon>
        <taxon>eudicotyledons</taxon>
        <taxon>Gunneridae</taxon>
        <taxon>Pentapetalae</taxon>
        <taxon>asterids</taxon>
        <taxon>lamiids</taxon>
        <taxon>Solanales</taxon>
        <taxon>Convolvulaceae</taxon>
        <taxon>Cuscuteae</taxon>
        <taxon>Cuscuta</taxon>
        <taxon>Cuscuta subgen. Grammica</taxon>
        <taxon>Cuscuta sect. Cleistogrammica</taxon>
    </lineage>
</organism>
<dbReference type="PANTHER" id="PTHR45837">
    <property type="entry name" value="VESICLE-TRAFFICKING PROTEIN SEC22B"/>
    <property type="match status" value="1"/>
</dbReference>
<dbReference type="CDD" id="cd14824">
    <property type="entry name" value="Longin"/>
    <property type="match status" value="1"/>
</dbReference>
<evidence type="ECO:0000256" key="5">
    <source>
        <dbReference type="ARBA" id="ARBA00023054"/>
    </source>
</evidence>
<dbReference type="Proteomes" id="UP000595140">
    <property type="component" value="Unassembled WGS sequence"/>
</dbReference>
<proteinExistence type="inferred from homology"/>
<keyword evidence="5" id="KW-0175">Coiled coil</keyword>
<evidence type="ECO:0000256" key="7">
    <source>
        <dbReference type="SAM" id="Phobius"/>
    </source>
</evidence>
<keyword evidence="10" id="KW-1185">Reference proteome</keyword>
<dbReference type="GO" id="GO:0005484">
    <property type="term" value="F:SNAP receptor activity"/>
    <property type="evidence" value="ECO:0007669"/>
    <property type="project" value="InterPro"/>
</dbReference>
<comment type="similarity">
    <text evidence="3">Belongs to the synaptobrevin family.</text>
</comment>
<feature type="domain" description="Longin" evidence="8">
    <location>
        <begin position="6"/>
        <end position="100"/>
    </location>
</feature>
<keyword evidence="7" id="KW-1133">Transmembrane helix</keyword>
<reference evidence="9 10" key="1">
    <citation type="submission" date="2018-04" db="EMBL/GenBank/DDBJ databases">
        <authorList>
            <person name="Vogel A."/>
        </authorList>
    </citation>
    <scope>NUCLEOTIDE SEQUENCE [LARGE SCALE GENOMIC DNA]</scope>
</reference>
<gene>
    <name evidence="9" type="ORF">CCAM_LOCUS83</name>
</gene>
<feature type="transmembrane region" description="Helical" evidence="7">
    <location>
        <begin position="193"/>
        <end position="212"/>
    </location>
</feature>
<dbReference type="GO" id="GO:0015031">
    <property type="term" value="P:protein transport"/>
    <property type="evidence" value="ECO:0007669"/>
    <property type="project" value="UniProtKB-KW"/>
</dbReference>
<keyword evidence="4" id="KW-0653">Protein transport</keyword>
<dbReference type="SUPFAM" id="SSF64356">
    <property type="entry name" value="SNARE-like"/>
    <property type="match status" value="1"/>
</dbReference>
<evidence type="ECO:0000256" key="4">
    <source>
        <dbReference type="ARBA" id="ARBA00022927"/>
    </source>
</evidence>
<evidence type="ECO:0000256" key="6">
    <source>
        <dbReference type="ARBA" id="ARBA00023136"/>
    </source>
</evidence>
<evidence type="ECO:0000313" key="9">
    <source>
        <dbReference type="EMBL" id="VFQ58307.1"/>
    </source>
</evidence>
<dbReference type="PROSITE" id="PS50859">
    <property type="entry name" value="LONGIN"/>
    <property type="match status" value="1"/>
</dbReference>
<dbReference type="GO" id="GO:0005789">
    <property type="term" value="C:endoplasmic reticulum membrane"/>
    <property type="evidence" value="ECO:0007669"/>
    <property type="project" value="UniProtKB-SubCell"/>
</dbReference>
<dbReference type="Gene3D" id="3.30.450.50">
    <property type="entry name" value="Longin domain"/>
    <property type="match status" value="1"/>
</dbReference>
<comment type="subcellular location">
    <subcellularLocation>
        <location evidence="1">Endoplasmic reticulum membrane</location>
        <topology evidence="1">Single-pass type IV membrane protein</topology>
    </subcellularLocation>
    <subcellularLocation>
        <location evidence="2">Golgi apparatus membrane</location>
    </subcellularLocation>
</comment>
<dbReference type="GO" id="GO:0000139">
    <property type="term" value="C:Golgi membrane"/>
    <property type="evidence" value="ECO:0007669"/>
    <property type="project" value="UniProtKB-SubCell"/>
</dbReference>
<dbReference type="SMART" id="SM01270">
    <property type="entry name" value="Longin"/>
    <property type="match status" value="1"/>
</dbReference>
<dbReference type="Pfam" id="PF13774">
    <property type="entry name" value="Longin"/>
    <property type="match status" value="1"/>
</dbReference>
<evidence type="ECO:0000256" key="2">
    <source>
        <dbReference type="ARBA" id="ARBA00004394"/>
    </source>
</evidence>
<evidence type="ECO:0000259" key="8">
    <source>
        <dbReference type="PROSITE" id="PS50859"/>
    </source>
</evidence>
<dbReference type="GO" id="GO:0006890">
    <property type="term" value="P:retrograde vesicle-mediated transport, Golgi to endoplasmic reticulum"/>
    <property type="evidence" value="ECO:0007669"/>
    <property type="project" value="InterPro"/>
</dbReference>
<accession>A0A484K4U3</accession>
<dbReference type="EMBL" id="OOIL02000001">
    <property type="protein sequence ID" value="VFQ58307.1"/>
    <property type="molecule type" value="Genomic_DNA"/>
</dbReference>
<keyword evidence="7" id="KW-0812">Transmembrane</keyword>
<evidence type="ECO:0000256" key="3">
    <source>
        <dbReference type="ARBA" id="ARBA00008025"/>
    </source>
</evidence>
<name>A0A484K4U3_9ASTE</name>
<keyword evidence="6 7" id="KW-0472">Membrane</keyword>
<dbReference type="AlphaFoldDB" id="A0A484K4U3"/>
<sequence>MVKQTIIVRVRDGMSLAKGPRNENEENDVFSSYKQQRDFILQEISRGDLPSSNMTICVDELYCFRIMVESGICFMTLCDLSYPRDLAFLYLQDLQRQFDKLDKRFVEGISNPYCSIPKLGAIISNVREKYVDPRTQSNISKMMKSKMKGNLDAVTYDLSEIIERRQKQEMWEKMKRANLSEFKIWGSKKLEIIAMKGMPIATLIVVVVLLLWSSSLFKDEFW</sequence>